<feature type="compositionally biased region" description="Low complexity" evidence="8">
    <location>
        <begin position="442"/>
        <end position="451"/>
    </location>
</feature>
<feature type="compositionally biased region" description="Basic residues" evidence="8">
    <location>
        <begin position="491"/>
        <end position="504"/>
    </location>
</feature>
<protein>
    <recommendedName>
        <fullName evidence="4">Nucleolar protein 12</fullName>
    </recommendedName>
</protein>
<feature type="domain" description="RRM" evidence="9">
    <location>
        <begin position="202"/>
        <end position="305"/>
    </location>
</feature>
<feature type="compositionally biased region" description="Basic and acidic residues" evidence="8">
    <location>
        <begin position="413"/>
        <end position="427"/>
    </location>
</feature>
<evidence type="ECO:0000256" key="6">
    <source>
        <dbReference type="ARBA" id="ARBA00023242"/>
    </source>
</evidence>
<dbReference type="SMART" id="SM00360">
    <property type="entry name" value="RRM"/>
    <property type="match status" value="1"/>
</dbReference>
<comment type="function">
    <text evidence="1">Involved in pre-25S rRNA processing.</text>
</comment>
<dbReference type="Pfam" id="PF00076">
    <property type="entry name" value="RRM_1"/>
    <property type="match status" value="1"/>
</dbReference>
<dbReference type="PANTHER" id="PTHR23236:SF25">
    <property type="entry name" value="RNA-BINDING PROTEIN 34"/>
    <property type="match status" value="1"/>
</dbReference>
<comment type="subcellular location">
    <subcellularLocation>
        <location evidence="2">Nucleus</location>
        <location evidence="2">Nucleolus</location>
    </subcellularLocation>
</comment>
<evidence type="ECO:0000313" key="10">
    <source>
        <dbReference type="EMBL" id="OZJ04025.1"/>
    </source>
</evidence>
<evidence type="ECO:0000256" key="5">
    <source>
        <dbReference type="ARBA" id="ARBA00022884"/>
    </source>
</evidence>
<dbReference type="PROSITE" id="PS50102">
    <property type="entry name" value="RRM"/>
    <property type="match status" value="2"/>
</dbReference>
<dbReference type="CDD" id="cd12395">
    <property type="entry name" value="RRM2_RBM34"/>
    <property type="match status" value="1"/>
</dbReference>
<proteinExistence type="inferred from homology"/>
<feature type="region of interest" description="Disordered" evidence="8">
    <location>
        <begin position="128"/>
        <end position="155"/>
    </location>
</feature>
<keyword evidence="11" id="KW-1185">Reference proteome</keyword>
<accession>A0A261Y079</accession>
<evidence type="ECO:0000256" key="3">
    <source>
        <dbReference type="ARBA" id="ARBA00007077"/>
    </source>
</evidence>
<dbReference type="Gene3D" id="3.30.70.330">
    <property type="match status" value="2"/>
</dbReference>
<dbReference type="GO" id="GO:0005730">
    <property type="term" value="C:nucleolus"/>
    <property type="evidence" value="ECO:0007669"/>
    <property type="project" value="UniProtKB-SubCell"/>
</dbReference>
<keyword evidence="6" id="KW-0539">Nucleus</keyword>
<dbReference type="SUPFAM" id="SSF54928">
    <property type="entry name" value="RNA-binding domain, RBD"/>
    <property type="match status" value="1"/>
</dbReference>
<dbReference type="EMBL" id="MVBO01000057">
    <property type="protein sequence ID" value="OZJ04025.1"/>
    <property type="molecule type" value="Genomic_DNA"/>
</dbReference>
<feature type="compositionally biased region" description="Basic residues" evidence="8">
    <location>
        <begin position="452"/>
        <end position="470"/>
    </location>
</feature>
<dbReference type="InterPro" id="IPR035979">
    <property type="entry name" value="RBD_domain_sf"/>
</dbReference>
<feature type="compositionally biased region" description="Basic and acidic residues" evidence="8">
    <location>
        <begin position="68"/>
        <end position="86"/>
    </location>
</feature>
<dbReference type="OrthoDB" id="442677at2759"/>
<dbReference type="InterPro" id="IPR012677">
    <property type="entry name" value="Nucleotide-bd_a/b_plait_sf"/>
</dbReference>
<dbReference type="PANTHER" id="PTHR23236">
    <property type="entry name" value="EUKARYOTIC TRANSLATION INITIATION FACTOR 4B/4H"/>
    <property type="match status" value="1"/>
</dbReference>
<name>A0A261Y079_9FUNG</name>
<evidence type="ECO:0000256" key="8">
    <source>
        <dbReference type="SAM" id="MobiDB-lite"/>
    </source>
</evidence>
<comment type="similarity">
    <text evidence="3">Belongs to the RRM RBM34 family.</text>
</comment>
<dbReference type="GO" id="GO:0000463">
    <property type="term" value="P:maturation of LSU-rRNA from tricistronic rRNA transcript (SSU-rRNA, 5.8S rRNA, LSU-rRNA)"/>
    <property type="evidence" value="ECO:0007669"/>
    <property type="project" value="TreeGrafter"/>
</dbReference>
<dbReference type="InterPro" id="IPR000504">
    <property type="entry name" value="RRM_dom"/>
</dbReference>
<feature type="domain" description="RRM" evidence="9">
    <location>
        <begin position="313"/>
        <end position="390"/>
    </location>
</feature>
<evidence type="ECO:0000256" key="7">
    <source>
        <dbReference type="PROSITE-ProRule" id="PRU00176"/>
    </source>
</evidence>
<dbReference type="Proteomes" id="UP000242875">
    <property type="component" value="Unassembled WGS sequence"/>
</dbReference>
<comment type="caution">
    <text evidence="10">The sequence shown here is derived from an EMBL/GenBank/DDBJ whole genome shotgun (WGS) entry which is preliminary data.</text>
</comment>
<dbReference type="AlphaFoldDB" id="A0A261Y079"/>
<evidence type="ECO:0000259" key="9">
    <source>
        <dbReference type="PROSITE" id="PS50102"/>
    </source>
</evidence>
<evidence type="ECO:0000256" key="4">
    <source>
        <dbReference type="ARBA" id="ARBA00015520"/>
    </source>
</evidence>
<evidence type="ECO:0000256" key="2">
    <source>
        <dbReference type="ARBA" id="ARBA00004604"/>
    </source>
</evidence>
<dbReference type="GO" id="GO:0019843">
    <property type="term" value="F:rRNA binding"/>
    <property type="evidence" value="ECO:0007669"/>
    <property type="project" value="TreeGrafter"/>
</dbReference>
<keyword evidence="5 7" id="KW-0694">RNA-binding</keyword>
<gene>
    <name evidence="10" type="ORF">BZG36_03759</name>
</gene>
<organism evidence="10 11">
    <name type="scientific">Bifiguratus adelaidae</name>
    <dbReference type="NCBI Taxonomy" id="1938954"/>
    <lineage>
        <taxon>Eukaryota</taxon>
        <taxon>Fungi</taxon>
        <taxon>Fungi incertae sedis</taxon>
        <taxon>Mucoromycota</taxon>
        <taxon>Mucoromycotina</taxon>
        <taxon>Endogonomycetes</taxon>
        <taxon>Endogonales</taxon>
        <taxon>Endogonales incertae sedis</taxon>
        <taxon>Bifiguratus</taxon>
    </lineage>
</organism>
<dbReference type="InterPro" id="IPR034221">
    <property type="entry name" value="RBM34_RRM2"/>
</dbReference>
<sequence>MTDYVPGSLSATLFGSAGDKGINKAVDKLFKSSSGAPPFATPIPPPSLKVSTENASDAKKTTKAKVKVRSDKAPAVKNDVQSETKAKSTSSTKRKPEAGESSYSSTDGAKSKKVKKAHVKLLEDDATTKTAEIPAKPNMKSSSSKKTKAIDGDTTTTIKSDVKKVDAKPETKADVGEEDDSGLDLVHETITRQEDEQKRLARTAFIGNVPVLAISKAGYKKFKNLLSGFGPVESIRFRSIAFAELLPRRIAFITAKLHPERDSLNAYVVFKDIDDQGSAIVDKCVAALNGTLWEEKHLRADRADSSKAFDKKRSVFIGNLAFDASEEQLWHFFKDCGEVENVRIVRDKKTNLGKGFAYVQFKSRDAITLALKLAGTKLGKQKLRIDRCKVSKSELEDSDTSKNKVIYAKSRKAKNDKQTKGKARVDKSSLATAPAAKLSEGTRAVKPTAKVTKTKKPRIRERTQAYKKRLIGGAARSKKEGKKPTAPEKKKVSRGAVQKRRIKN</sequence>
<feature type="region of interest" description="Disordered" evidence="8">
    <location>
        <begin position="411"/>
        <end position="504"/>
    </location>
</feature>
<evidence type="ECO:0000256" key="1">
    <source>
        <dbReference type="ARBA" id="ARBA00002475"/>
    </source>
</evidence>
<reference evidence="10 11" key="1">
    <citation type="journal article" date="2017" name="Mycologia">
        <title>Bifiguratus adelaidae, gen. et sp. nov., a new member of Mucoromycotina in endophytic and soil-dwelling habitats.</title>
        <authorList>
            <person name="Torres-Cruz T.J."/>
            <person name="Billingsley Tobias T.L."/>
            <person name="Almatruk M."/>
            <person name="Hesse C."/>
            <person name="Kuske C.R."/>
            <person name="Desiro A."/>
            <person name="Benucci G.M."/>
            <person name="Bonito G."/>
            <person name="Stajich J.E."/>
            <person name="Dunlap C."/>
            <person name="Arnold A.E."/>
            <person name="Porras-Alfaro A."/>
        </authorList>
    </citation>
    <scope>NUCLEOTIDE SEQUENCE [LARGE SCALE GENOMIC DNA]</scope>
    <source>
        <strain evidence="10 11">AZ0501</strain>
    </source>
</reference>
<evidence type="ECO:0000313" key="11">
    <source>
        <dbReference type="Proteomes" id="UP000242875"/>
    </source>
</evidence>
<feature type="region of interest" description="Disordered" evidence="8">
    <location>
        <begin position="31"/>
        <end position="116"/>
    </location>
</feature>